<proteinExistence type="predicted"/>
<dbReference type="HOGENOM" id="CLU_2745434_0_0_1"/>
<sequence length="71" mass="7607">MAAPFATSWPQAVSVIIFLTVRDRSSNVSTLFLLHSTEDRIMSQCALHALVANMACNTAGLVAVDSIGTRQ</sequence>
<keyword evidence="2" id="KW-1185">Reference proteome</keyword>
<dbReference type="VEuPathDB" id="FungiDB:HpaG800008"/>
<organism evidence="1 2">
    <name type="scientific">Hyaloperonospora arabidopsidis (strain Emoy2)</name>
    <name type="common">Downy mildew agent</name>
    <name type="synonym">Peronospora arabidopsidis</name>
    <dbReference type="NCBI Taxonomy" id="559515"/>
    <lineage>
        <taxon>Eukaryota</taxon>
        <taxon>Sar</taxon>
        <taxon>Stramenopiles</taxon>
        <taxon>Oomycota</taxon>
        <taxon>Peronosporomycetes</taxon>
        <taxon>Peronosporales</taxon>
        <taxon>Peronosporaceae</taxon>
        <taxon>Hyaloperonospora</taxon>
    </lineage>
</organism>
<dbReference type="Proteomes" id="UP000011713">
    <property type="component" value="Unassembled WGS sequence"/>
</dbReference>
<protein>
    <submittedName>
        <fullName evidence="1">Uncharacterized protein</fullName>
    </submittedName>
</protein>
<name>M4B161_HYAAE</name>
<evidence type="ECO:0000313" key="1">
    <source>
        <dbReference type="EnsemblProtists" id="HpaP800008"/>
    </source>
</evidence>
<accession>M4B161</accession>
<dbReference type="EnsemblProtists" id="HpaT800008">
    <property type="protein sequence ID" value="HpaP800008"/>
    <property type="gene ID" value="HpaG800008"/>
</dbReference>
<reference evidence="1" key="2">
    <citation type="submission" date="2015-06" db="UniProtKB">
        <authorList>
            <consortium name="EnsemblProtists"/>
        </authorList>
    </citation>
    <scope>IDENTIFICATION</scope>
    <source>
        <strain evidence="1">Emoy2</strain>
    </source>
</reference>
<dbReference type="AlphaFoldDB" id="M4B161"/>
<dbReference type="EMBL" id="JH597776">
    <property type="status" value="NOT_ANNOTATED_CDS"/>
    <property type="molecule type" value="Genomic_DNA"/>
</dbReference>
<reference evidence="2" key="1">
    <citation type="journal article" date="2010" name="Science">
        <title>Signatures of adaptation to obligate biotrophy in the Hyaloperonospora arabidopsidis genome.</title>
        <authorList>
            <person name="Baxter L."/>
            <person name="Tripathy S."/>
            <person name="Ishaque N."/>
            <person name="Boot N."/>
            <person name="Cabral A."/>
            <person name="Kemen E."/>
            <person name="Thines M."/>
            <person name="Ah-Fong A."/>
            <person name="Anderson R."/>
            <person name="Badejoko W."/>
            <person name="Bittner-Eddy P."/>
            <person name="Boore J.L."/>
            <person name="Chibucos M.C."/>
            <person name="Coates M."/>
            <person name="Dehal P."/>
            <person name="Delehaunty K."/>
            <person name="Dong S."/>
            <person name="Downton P."/>
            <person name="Dumas B."/>
            <person name="Fabro G."/>
            <person name="Fronick C."/>
            <person name="Fuerstenberg S.I."/>
            <person name="Fulton L."/>
            <person name="Gaulin E."/>
            <person name="Govers F."/>
            <person name="Hughes L."/>
            <person name="Humphray S."/>
            <person name="Jiang R.H."/>
            <person name="Judelson H."/>
            <person name="Kamoun S."/>
            <person name="Kyung K."/>
            <person name="Meijer H."/>
            <person name="Minx P."/>
            <person name="Morris P."/>
            <person name="Nelson J."/>
            <person name="Phuntumart V."/>
            <person name="Qutob D."/>
            <person name="Rehmany A."/>
            <person name="Rougon-Cardoso A."/>
            <person name="Ryden P."/>
            <person name="Torto-Alalibo T."/>
            <person name="Studholme D."/>
            <person name="Wang Y."/>
            <person name="Win J."/>
            <person name="Wood J."/>
            <person name="Clifton S.W."/>
            <person name="Rogers J."/>
            <person name="Van den Ackerveken G."/>
            <person name="Jones J.D."/>
            <person name="McDowell J.M."/>
            <person name="Beynon J."/>
            <person name="Tyler B.M."/>
        </authorList>
    </citation>
    <scope>NUCLEOTIDE SEQUENCE [LARGE SCALE GENOMIC DNA]</scope>
    <source>
        <strain evidence="2">Emoy2</strain>
    </source>
</reference>
<dbReference type="InParanoid" id="M4B161"/>
<evidence type="ECO:0000313" key="2">
    <source>
        <dbReference type="Proteomes" id="UP000011713"/>
    </source>
</evidence>